<dbReference type="Proteomes" id="UP000617402">
    <property type="component" value="Unassembled WGS sequence"/>
</dbReference>
<accession>A0ABR7T952</accession>
<evidence type="ECO:0000313" key="2">
    <source>
        <dbReference type="Proteomes" id="UP000617402"/>
    </source>
</evidence>
<organism evidence="1 2">
    <name type="scientific">Heliobacterium chlorum</name>
    <dbReference type="NCBI Taxonomy" id="2698"/>
    <lineage>
        <taxon>Bacteria</taxon>
        <taxon>Bacillati</taxon>
        <taxon>Bacillota</taxon>
        <taxon>Clostridia</taxon>
        <taxon>Eubacteriales</taxon>
        <taxon>Heliobacteriaceae</taxon>
        <taxon>Heliobacterium</taxon>
    </lineage>
</organism>
<name>A0ABR7T952_HELCL</name>
<sequence length="74" mass="8303">MKNATKAILLFITLTISLPLVGCHDKKLTPPPPYAQKPQFFPLIGYSPILIEYDPQLTLGYPPQPIPPEVFKEL</sequence>
<dbReference type="RefSeq" id="WP_188042087.1">
    <property type="nucleotide sequence ID" value="NZ_JACVHF010000064.1"/>
</dbReference>
<gene>
    <name evidence="1" type="ORF">H1S01_19695</name>
</gene>
<protein>
    <recommendedName>
        <fullName evidence="3">Lipoprotein</fullName>
    </recommendedName>
</protein>
<evidence type="ECO:0000313" key="1">
    <source>
        <dbReference type="EMBL" id="MBC9786668.1"/>
    </source>
</evidence>
<dbReference type="EMBL" id="JACVHF010000064">
    <property type="protein sequence ID" value="MBC9786668.1"/>
    <property type="molecule type" value="Genomic_DNA"/>
</dbReference>
<comment type="caution">
    <text evidence="1">The sequence shown here is derived from an EMBL/GenBank/DDBJ whole genome shotgun (WGS) entry which is preliminary data.</text>
</comment>
<evidence type="ECO:0008006" key="3">
    <source>
        <dbReference type="Google" id="ProtNLM"/>
    </source>
</evidence>
<reference evidence="1 2" key="1">
    <citation type="submission" date="2020-07" db="EMBL/GenBank/DDBJ databases">
        <title>Draft whole-genome sequence of Heliobacterium chlorum DSM 3682, type strain.</title>
        <authorList>
            <person name="Kyndt J.A."/>
            <person name="Meyer T.E."/>
            <person name="Imhoff J.F."/>
        </authorList>
    </citation>
    <scope>NUCLEOTIDE SEQUENCE [LARGE SCALE GENOMIC DNA]</scope>
    <source>
        <strain evidence="1 2">DSM 3682</strain>
    </source>
</reference>
<proteinExistence type="predicted"/>
<keyword evidence="2" id="KW-1185">Reference proteome</keyword>